<dbReference type="PANTHER" id="PTHR43085">
    <property type="entry name" value="HEXOKINASE FAMILY MEMBER"/>
    <property type="match status" value="1"/>
</dbReference>
<evidence type="ECO:0000256" key="8">
    <source>
        <dbReference type="ARBA" id="ARBA00071684"/>
    </source>
</evidence>
<keyword evidence="2" id="KW-0808">Transferase</keyword>
<dbReference type="Gene3D" id="3.40.1190.20">
    <property type="match status" value="1"/>
</dbReference>
<dbReference type="GO" id="GO:0019140">
    <property type="term" value="F:inositol 3-kinase activity"/>
    <property type="evidence" value="ECO:0007669"/>
    <property type="project" value="UniProtKB-EC"/>
</dbReference>
<dbReference type="AlphaFoldDB" id="A0A438G1Z1"/>
<reference evidence="11 12" key="1">
    <citation type="journal article" date="2018" name="PLoS Genet.">
        <title>Population sequencing reveals clonal diversity and ancestral inbreeding in the grapevine cultivar Chardonnay.</title>
        <authorList>
            <person name="Roach M.J."/>
            <person name="Johnson D.L."/>
            <person name="Bohlmann J."/>
            <person name="van Vuuren H.J."/>
            <person name="Jones S.J."/>
            <person name="Pretorius I.S."/>
            <person name="Schmidt S.A."/>
            <person name="Borneman A.R."/>
        </authorList>
    </citation>
    <scope>NUCLEOTIDE SEQUENCE [LARGE SCALE GENOMIC DNA]</scope>
    <source>
        <strain evidence="12">cv. Chardonnay</strain>
        <tissue evidence="11">Leaf</tissue>
    </source>
</reference>
<protein>
    <recommendedName>
        <fullName evidence="8">Inositol 3-kinase</fullName>
        <ecNumber evidence="7">2.7.1.64</ecNumber>
    </recommendedName>
    <alternativeName>
        <fullName evidence="9">Myo-inositol kinase</fullName>
    </alternativeName>
</protein>
<dbReference type="GO" id="GO:0005524">
    <property type="term" value="F:ATP binding"/>
    <property type="evidence" value="ECO:0007669"/>
    <property type="project" value="UniProtKB-KW"/>
</dbReference>
<gene>
    <name evidence="11" type="primary">VvCHDp001294_1</name>
    <name evidence="11" type="ORF">CK203_047377</name>
</gene>
<evidence type="ECO:0000256" key="5">
    <source>
        <dbReference type="ARBA" id="ARBA00022840"/>
    </source>
</evidence>
<sequence length="392" mass="42709">MLVEQKQPNMGRRGLVVGNYCHDVLIRNDVVVGETLGGAASFISNVLDGVSIRCDLVSKVGSDFAYSVAHPPIVVPTSPTTLFHAFFDSGSDGEGACDRVLKRVRFCGAIEPSDLPESRFNFGMAVGVAGEILPETLEQMLDICEVVFVDIQALIRVFDSSDGTVRLVGLKGSGFFHLLPRIGFLKASAEEAPYVDVEEARKWCCVLITNGKEGCTLYWKDGEMQISPFPTVQIDPTGAGDSFLGGFVAGLVQGLAVPDAALLGNLFGSMTVGQIGLPKFELRLLQRVKDEVQRRKMQSISCCEDSNDDLKFVKPAGHQQFHSSLAAAKLTSAAPLQECQWDLRNSPPRAIEQGIPSTLDSRSYYLIPSMKNRYSQLKVHSEASAEHDLPFY</sequence>
<name>A0A438G1Z1_VITVI</name>
<dbReference type="InterPro" id="IPR002173">
    <property type="entry name" value="Carboh/pur_kinase_PfkB_CS"/>
</dbReference>
<comment type="caution">
    <text evidence="11">The sequence shown here is derived from an EMBL/GenBank/DDBJ whole genome shotgun (WGS) entry which is preliminary data.</text>
</comment>
<dbReference type="PANTHER" id="PTHR43085:SF13">
    <property type="entry name" value="INOSITOL 3-KINASE"/>
    <property type="match status" value="1"/>
</dbReference>
<evidence type="ECO:0000256" key="4">
    <source>
        <dbReference type="ARBA" id="ARBA00022777"/>
    </source>
</evidence>
<feature type="domain" description="Carbohydrate kinase PfkB" evidence="10">
    <location>
        <begin position="206"/>
        <end position="276"/>
    </location>
</feature>
<comment type="similarity">
    <text evidence="1">Belongs to the carbohydrate kinase PfkB family.</text>
</comment>
<dbReference type="GO" id="GO:0010264">
    <property type="term" value="P:myo-inositol hexakisphosphate biosynthetic process"/>
    <property type="evidence" value="ECO:0007669"/>
    <property type="project" value="UniProtKB-ARBA"/>
</dbReference>
<accession>A0A438G1Z1</accession>
<dbReference type="EMBL" id="QGNW01000683">
    <property type="protein sequence ID" value="RVW66223.1"/>
    <property type="molecule type" value="Genomic_DNA"/>
</dbReference>
<dbReference type="Pfam" id="PF00294">
    <property type="entry name" value="PfkB"/>
    <property type="match status" value="1"/>
</dbReference>
<evidence type="ECO:0000256" key="3">
    <source>
        <dbReference type="ARBA" id="ARBA00022741"/>
    </source>
</evidence>
<dbReference type="InterPro" id="IPR050306">
    <property type="entry name" value="PfkB_Carbo_kinase"/>
</dbReference>
<dbReference type="EC" id="2.7.1.64" evidence="7"/>
<evidence type="ECO:0000313" key="11">
    <source>
        <dbReference type="EMBL" id="RVW66223.1"/>
    </source>
</evidence>
<evidence type="ECO:0000259" key="10">
    <source>
        <dbReference type="Pfam" id="PF00294"/>
    </source>
</evidence>
<evidence type="ECO:0000256" key="7">
    <source>
        <dbReference type="ARBA" id="ARBA00066381"/>
    </source>
</evidence>
<dbReference type="InterPro" id="IPR029056">
    <property type="entry name" value="Ribokinase-like"/>
</dbReference>
<proteinExistence type="inferred from homology"/>
<keyword evidence="3" id="KW-0547">Nucleotide-binding</keyword>
<dbReference type="PROSITE" id="PS00584">
    <property type="entry name" value="PFKB_KINASES_2"/>
    <property type="match status" value="1"/>
</dbReference>
<evidence type="ECO:0000256" key="2">
    <source>
        <dbReference type="ARBA" id="ARBA00022679"/>
    </source>
</evidence>
<keyword evidence="5" id="KW-0067">ATP-binding</keyword>
<comment type="catalytic activity">
    <reaction evidence="6">
        <text>myo-inositol + ATP = 1D-myo-inositol 3-phosphate + ADP + H(+)</text>
        <dbReference type="Rhea" id="RHEA:21804"/>
        <dbReference type="ChEBI" id="CHEBI:15378"/>
        <dbReference type="ChEBI" id="CHEBI:17268"/>
        <dbReference type="ChEBI" id="CHEBI:30616"/>
        <dbReference type="ChEBI" id="CHEBI:58401"/>
        <dbReference type="ChEBI" id="CHEBI:456216"/>
        <dbReference type="EC" id="2.7.1.64"/>
    </reaction>
</comment>
<dbReference type="Proteomes" id="UP000288805">
    <property type="component" value="Unassembled WGS sequence"/>
</dbReference>
<dbReference type="FunFam" id="3.40.1190.20:FF:000026">
    <property type="entry name" value="Inositol 3-kinase"/>
    <property type="match status" value="1"/>
</dbReference>
<evidence type="ECO:0000256" key="9">
    <source>
        <dbReference type="ARBA" id="ARBA00077001"/>
    </source>
</evidence>
<evidence type="ECO:0000256" key="1">
    <source>
        <dbReference type="ARBA" id="ARBA00010688"/>
    </source>
</evidence>
<evidence type="ECO:0000313" key="12">
    <source>
        <dbReference type="Proteomes" id="UP000288805"/>
    </source>
</evidence>
<keyword evidence="4 11" id="KW-0418">Kinase</keyword>
<dbReference type="InterPro" id="IPR011611">
    <property type="entry name" value="PfkB_dom"/>
</dbReference>
<dbReference type="SUPFAM" id="SSF53613">
    <property type="entry name" value="Ribokinase-like"/>
    <property type="match status" value="1"/>
</dbReference>
<organism evidence="11 12">
    <name type="scientific">Vitis vinifera</name>
    <name type="common">Grape</name>
    <dbReference type="NCBI Taxonomy" id="29760"/>
    <lineage>
        <taxon>Eukaryota</taxon>
        <taxon>Viridiplantae</taxon>
        <taxon>Streptophyta</taxon>
        <taxon>Embryophyta</taxon>
        <taxon>Tracheophyta</taxon>
        <taxon>Spermatophyta</taxon>
        <taxon>Magnoliopsida</taxon>
        <taxon>eudicotyledons</taxon>
        <taxon>Gunneridae</taxon>
        <taxon>Pentapetalae</taxon>
        <taxon>rosids</taxon>
        <taxon>Vitales</taxon>
        <taxon>Vitaceae</taxon>
        <taxon>Viteae</taxon>
        <taxon>Vitis</taxon>
    </lineage>
</organism>
<evidence type="ECO:0000256" key="6">
    <source>
        <dbReference type="ARBA" id="ARBA00050311"/>
    </source>
</evidence>